<feature type="domain" description="ABC transmembrane type-1" evidence="13">
    <location>
        <begin position="54"/>
        <end position="345"/>
    </location>
</feature>
<gene>
    <name evidence="14" type="ORF">EURHEDRAFT_487087</name>
</gene>
<dbReference type="GO" id="GO:0090374">
    <property type="term" value="P:oligopeptide export from mitochondrion"/>
    <property type="evidence" value="ECO:0007669"/>
    <property type="project" value="TreeGrafter"/>
</dbReference>
<keyword evidence="4 11" id="KW-0812">Transmembrane</keyword>
<comment type="similarity">
    <text evidence="2">Belongs to the ABC transporter superfamily. ABCB family. Multidrug resistance exporter (TC 3.A.1.201) subfamily.</text>
</comment>
<feature type="transmembrane region" description="Helical" evidence="11">
    <location>
        <begin position="820"/>
        <end position="842"/>
    </location>
</feature>
<evidence type="ECO:0000313" key="14">
    <source>
        <dbReference type="EMBL" id="EYE91406.1"/>
    </source>
</evidence>
<evidence type="ECO:0000256" key="11">
    <source>
        <dbReference type="SAM" id="Phobius"/>
    </source>
</evidence>
<evidence type="ECO:0000256" key="10">
    <source>
        <dbReference type="ARBA" id="ARBA00023180"/>
    </source>
</evidence>
<dbReference type="InterPro" id="IPR036640">
    <property type="entry name" value="ABC1_TM_sf"/>
</dbReference>
<evidence type="ECO:0000256" key="4">
    <source>
        <dbReference type="ARBA" id="ARBA00022692"/>
    </source>
</evidence>
<dbReference type="Gene3D" id="3.40.50.300">
    <property type="entry name" value="P-loop containing nucleotide triphosphate hydrolases"/>
    <property type="match status" value="2"/>
</dbReference>
<feature type="domain" description="ABC transporter" evidence="12">
    <location>
        <begin position="1021"/>
        <end position="1257"/>
    </location>
</feature>
<evidence type="ECO:0000256" key="8">
    <source>
        <dbReference type="ARBA" id="ARBA00022989"/>
    </source>
</evidence>
<dbReference type="Proteomes" id="UP000019804">
    <property type="component" value="Unassembled WGS sequence"/>
</dbReference>
<dbReference type="CDD" id="cd18578">
    <property type="entry name" value="ABC_6TM_Pgp_ABCB1_D2_like"/>
    <property type="match status" value="1"/>
</dbReference>
<keyword evidence="10" id="KW-0325">Glycoprotein</keyword>
<keyword evidence="6" id="KW-0547">Nucleotide-binding</keyword>
<dbReference type="SUPFAM" id="SSF52540">
    <property type="entry name" value="P-loop containing nucleoside triphosphate hydrolases"/>
    <property type="match status" value="2"/>
</dbReference>
<keyword evidence="7" id="KW-0067">ATP-binding</keyword>
<organism evidence="14 15">
    <name type="scientific">Aspergillus ruber (strain CBS 135680)</name>
    <dbReference type="NCBI Taxonomy" id="1388766"/>
    <lineage>
        <taxon>Eukaryota</taxon>
        <taxon>Fungi</taxon>
        <taxon>Dikarya</taxon>
        <taxon>Ascomycota</taxon>
        <taxon>Pezizomycotina</taxon>
        <taxon>Eurotiomycetes</taxon>
        <taxon>Eurotiomycetidae</taxon>
        <taxon>Eurotiales</taxon>
        <taxon>Aspergillaceae</taxon>
        <taxon>Aspergillus</taxon>
        <taxon>Aspergillus subgen. Aspergillus</taxon>
    </lineage>
</organism>
<dbReference type="PROSITE" id="PS50929">
    <property type="entry name" value="ABC_TM1F"/>
    <property type="match status" value="2"/>
</dbReference>
<dbReference type="CDD" id="cd18577">
    <property type="entry name" value="ABC_6TM_Pgp_ABCB1_D1_like"/>
    <property type="match status" value="1"/>
</dbReference>
<dbReference type="GO" id="GO:0015421">
    <property type="term" value="F:ABC-type oligopeptide transporter activity"/>
    <property type="evidence" value="ECO:0007669"/>
    <property type="project" value="TreeGrafter"/>
</dbReference>
<name>A0A017S3I3_ASPRC</name>
<evidence type="ECO:0000259" key="13">
    <source>
        <dbReference type="PROSITE" id="PS50929"/>
    </source>
</evidence>
<feature type="domain" description="ABC transmembrane type-1" evidence="13">
    <location>
        <begin position="700"/>
        <end position="985"/>
    </location>
</feature>
<feature type="transmembrane region" description="Helical" evidence="11">
    <location>
        <begin position="52"/>
        <end position="78"/>
    </location>
</feature>
<dbReference type="GeneID" id="63700700"/>
<dbReference type="Gene3D" id="1.20.1560.10">
    <property type="entry name" value="ABC transporter type 1, transmembrane domain"/>
    <property type="match status" value="1"/>
</dbReference>
<protein>
    <submittedName>
        <fullName evidence="14">p-loop containing nucleoside triphosphate hydrolase protein</fullName>
    </submittedName>
</protein>
<keyword evidence="8 11" id="KW-1133">Transmembrane helix</keyword>
<dbReference type="OrthoDB" id="6500128at2759"/>
<dbReference type="InterPro" id="IPR011527">
    <property type="entry name" value="ABC1_TM_dom"/>
</dbReference>
<dbReference type="InterPro" id="IPR003593">
    <property type="entry name" value="AAA+_ATPase"/>
</dbReference>
<evidence type="ECO:0000256" key="1">
    <source>
        <dbReference type="ARBA" id="ARBA00004141"/>
    </source>
</evidence>
<dbReference type="InterPro" id="IPR027417">
    <property type="entry name" value="P-loop_NTPase"/>
</dbReference>
<dbReference type="Pfam" id="PF00005">
    <property type="entry name" value="ABC_tran"/>
    <property type="match status" value="2"/>
</dbReference>
<sequence>MSAQDILLQDIQRTAGASSTSLEIIESQVHVEPKSTNFLSVYSFTTVSQRCALLVSACCAVIAGAAMPLVTVVFGALVDEFIDAVQHGRGGSDDITAKVKHLTLFLVYIAIASFATTLVSTWGFNVVGEAITADLQRRLLASVLQQNIAYFDIIGTGQLISHIDTDIKLIQGGISQRVAFILSGVSGFVVAIVIAFIRNRPFAGIMFSQPIALLLLVGVLGFWLSQTQQWYESQYVKANNLAQEVLGAMRSVISFRSQGRFSRKYHDSLKLPAALDFRERLIFGMIVGGSFTVLHWANGLGIWQADYLFRQGRCSISEALTIIYATTVAGGMLCQVLPFIVSITQASAAAARVFSVIKRVSPINPMHETGSTVSPVRGRIRFEHIRFAYPSRPERIILNDISFDVPAGSTVALVGASGSGKSTIFGLLERLYLPLSGCITLDDKPIEELDVSWLRSQIGYVDQEVALFRGSIHENIAYGLPRSATEDQDTSSVRHLVIQAAETAQIHSFILGLPHGYDTIIGANGLDLSGGQRQRLAIARAVVCRPTILLLDEATAALDSECEKEVQEALNHAMVGRSTVVIAHRLSTVQNADKIIILKDGQVLAQGSHEKLLSQSAIYQKLIKQQAPWSSNGFYGHHEQDGKARSQLNSPARTPKVPVDEILVSPVVTKIPDNTSSPSNIRNSIKFVWSLNKPEAYYIIAGIIFSILAGMTYPIQAIFFGNGIISIINPQLSTASHTAHFWALIYFVYGIVVFVVYCIRGYCFAVSASELNLRARSSLFKSLVLKNLTFFETPDHSTGALVSFLSSETQKINGVSGTSLGLVVESILMLITGIVVGCAFGWKLGLAATATIPIITVSGFLQYYTVAQVQKHIKNQVNAVTVAQEAFSAIRAVTILNLQPVISEAFIRAYDHDRQARYWVLSAAMYACTTSVRILSIAFVFWFGGVYLIATGEYDIRQFFICFAATVWGSQSASALFAHAPDIAGAHAAAQKLQVYVQDLVMQSSNETASTRSIPTTTADMAMECVRFSYPTRPSQLTLDDVSLDVPAGAFIALVGATGSGKSSVINLLERFYPPNSGRITLENDNIEAYHLDSYCRYLALVDQNPCLIGEDIRECLQSDDHVVSDDDIMEALESVGLDDFVISLPHNLSTPVSGNGSTLSGGQRQRMAIAKALLRNPRVLLLDEATSALDVASEKLVQGALQTAMKGRTTIAIAHRLNTIANADMIYLFDHGCIIEKGTHSELMEKRGKYWTMAMLQHL</sequence>
<keyword evidence="3" id="KW-0813">Transport</keyword>
<dbReference type="STRING" id="1388766.A0A017S3I3"/>
<feature type="transmembrane region" description="Helical" evidence="11">
    <location>
        <begin position="918"/>
        <end position="950"/>
    </location>
</feature>
<feature type="transmembrane region" description="Helical" evidence="11">
    <location>
        <begin position="322"/>
        <end position="343"/>
    </location>
</feature>
<dbReference type="GO" id="GO:0005524">
    <property type="term" value="F:ATP binding"/>
    <property type="evidence" value="ECO:0007669"/>
    <property type="project" value="UniProtKB-KW"/>
</dbReference>
<feature type="domain" description="ABC transporter" evidence="12">
    <location>
        <begin position="380"/>
        <end position="625"/>
    </location>
</feature>
<feature type="transmembrane region" description="Helical" evidence="11">
    <location>
        <begin position="105"/>
        <end position="128"/>
    </location>
</feature>
<dbReference type="FunFam" id="3.40.50.300:FF:000240">
    <property type="entry name" value="ABC transporter B family member 20"/>
    <property type="match status" value="1"/>
</dbReference>
<dbReference type="PANTHER" id="PTHR43394">
    <property type="entry name" value="ATP-DEPENDENT PERMEASE MDL1, MITOCHONDRIAL"/>
    <property type="match status" value="1"/>
</dbReference>
<dbReference type="EMBL" id="KK088445">
    <property type="protein sequence ID" value="EYE91406.1"/>
    <property type="molecule type" value="Genomic_DNA"/>
</dbReference>
<keyword evidence="9 11" id="KW-0472">Membrane</keyword>
<keyword evidence="5" id="KW-0677">Repeat</keyword>
<evidence type="ECO:0000256" key="9">
    <source>
        <dbReference type="ARBA" id="ARBA00023136"/>
    </source>
</evidence>
<comment type="subcellular location">
    <subcellularLocation>
        <location evidence="1">Membrane</location>
        <topology evidence="1">Multi-pass membrane protein</topology>
    </subcellularLocation>
</comment>
<dbReference type="PROSITE" id="PS50893">
    <property type="entry name" value="ABC_TRANSPORTER_2"/>
    <property type="match status" value="2"/>
</dbReference>
<evidence type="ECO:0000256" key="3">
    <source>
        <dbReference type="ARBA" id="ARBA00022448"/>
    </source>
</evidence>
<proteinExistence type="inferred from homology"/>
<dbReference type="AlphaFoldDB" id="A0A017S3I3"/>
<evidence type="ECO:0000256" key="5">
    <source>
        <dbReference type="ARBA" id="ARBA00022737"/>
    </source>
</evidence>
<feature type="transmembrane region" description="Helical" evidence="11">
    <location>
        <begin position="739"/>
        <end position="759"/>
    </location>
</feature>
<dbReference type="SUPFAM" id="SSF90123">
    <property type="entry name" value="ABC transporter transmembrane region"/>
    <property type="match status" value="2"/>
</dbReference>
<feature type="transmembrane region" description="Helical" evidence="11">
    <location>
        <begin position="696"/>
        <end position="719"/>
    </location>
</feature>
<dbReference type="PROSITE" id="PS00211">
    <property type="entry name" value="ABC_TRANSPORTER_1"/>
    <property type="match status" value="2"/>
</dbReference>
<feature type="transmembrane region" description="Helical" evidence="11">
    <location>
        <begin position="203"/>
        <end position="224"/>
    </location>
</feature>
<feature type="transmembrane region" description="Helical" evidence="11">
    <location>
        <begin position="281"/>
        <end position="302"/>
    </location>
</feature>
<dbReference type="HOGENOM" id="CLU_000604_17_8_1"/>
<dbReference type="GO" id="GO:0005743">
    <property type="term" value="C:mitochondrial inner membrane"/>
    <property type="evidence" value="ECO:0007669"/>
    <property type="project" value="TreeGrafter"/>
</dbReference>
<evidence type="ECO:0000313" key="15">
    <source>
        <dbReference type="Proteomes" id="UP000019804"/>
    </source>
</evidence>
<dbReference type="FunFam" id="3.40.50.300:FF:000913">
    <property type="entry name" value="ABC multidrug transporter SitT"/>
    <property type="match status" value="1"/>
</dbReference>
<dbReference type="RefSeq" id="XP_040635096.1">
    <property type="nucleotide sequence ID" value="XM_040785576.1"/>
</dbReference>
<dbReference type="InterPro" id="IPR003439">
    <property type="entry name" value="ABC_transporter-like_ATP-bd"/>
</dbReference>
<feature type="transmembrane region" description="Helical" evidence="11">
    <location>
        <begin position="178"/>
        <end position="197"/>
    </location>
</feature>
<feature type="transmembrane region" description="Helical" evidence="11">
    <location>
        <begin position="848"/>
        <end position="866"/>
    </location>
</feature>
<dbReference type="GO" id="GO:0016887">
    <property type="term" value="F:ATP hydrolysis activity"/>
    <property type="evidence" value="ECO:0007669"/>
    <property type="project" value="InterPro"/>
</dbReference>
<evidence type="ECO:0000256" key="2">
    <source>
        <dbReference type="ARBA" id="ARBA00007577"/>
    </source>
</evidence>
<dbReference type="CDD" id="cd03249">
    <property type="entry name" value="ABC_MTABC3_MDL1_MDL2"/>
    <property type="match status" value="1"/>
</dbReference>
<dbReference type="InterPro" id="IPR039421">
    <property type="entry name" value="Type_1_exporter"/>
</dbReference>
<evidence type="ECO:0000256" key="7">
    <source>
        <dbReference type="ARBA" id="ARBA00022840"/>
    </source>
</evidence>
<keyword evidence="15" id="KW-1185">Reference proteome</keyword>
<accession>A0A017S3I3</accession>
<keyword evidence="14" id="KW-0378">Hydrolase</keyword>
<evidence type="ECO:0000259" key="12">
    <source>
        <dbReference type="PROSITE" id="PS50893"/>
    </source>
</evidence>
<evidence type="ECO:0000256" key="6">
    <source>
        <dbReference type="ARBA" id="ARBA00022741"/>
    </source>
</evidence>
<dbReference type="Pfam" id="PF00664">
    <property type="entry name" value="ABC_membrane"/>
    <property type="match status" value="2"/>
</dbReference>
<dbReference type="SMART" id="SM00382">
    <property type="entry name" value="AAA"/>
    <property type="match status" value="2"/>
</dbReference>
<dbReference type="PANTHER" id="PTHR43394:SF11">
    <property type="entry name" value="ATP-BINDING CASSETTE TRANSPORTER"/>
    <property type="match status" value="1"/>
</dbReference>
<dbReference type="InterPro" id="IPR017871">
    <property type="entry name" value="ABC_transporter-like_CS"/>
</dbReference>
<reference evidence="15" key="1">
    <citation type="journal article" date="2014" name="Nat. Commun.">
        <title>Genomic adaptations of the halophilic Dead Sea filamentous fungus Eurotium rubrum.</title>
        <authorList>
            <person name="Kis-Papo T."/>
            <person name="Weig A.R."/>
            <person name="Riley R."/>
            <person name="Persoh D."/>
            <person name="Salamov A."/>
            <person name="Sun H."/>
            <person name="Lipzen A."/>
            <person name="Wasser S.P."/>
            <person name="Rambold G."/>
            <person name="Grigoriev I.V."/>
            <person name="Nevo E."/>
        </authorList>
    </citation>
    <scope>NUCLEOTIDE SEQUENCE [LARGE SCALE GENOMIC DNA]</scope>
    <source>
        <strain evidence="15">CBS 135680</strain>
    </source>
</reference>